<evidence type="ECO:0000313" key="9">
    <source>
        <dbReference type="Proteomes" id="UP000004671"/>
    </source>
</evidence>
<dbReference type="GO" id="GO:0004867">
    <property type="term" value="F:serine-type endopeptidase inhibitor activity"/>
    <property type="evidence" value="ECO:0007669"/>
    <property type="project" value="InterPro"/>
</dbReference>
<dbReference type="EMBL" id="CP018099">
    <property type="protein sequence ID" value="APF19999.1"/>
    <property type="molecule type" value="Genomic_DNA"/>
</dbReference>
<dbReference type="InterPro" id="IPR036186">
    <property type="entry name" value="Serpin_sf"/>
</dbReference>
<dbReference type="PROSITE" id="PS00284">
    <property type="entry name" value="SERPIN"/>
    <property type="match status" value="1"/>
</dbReference>
<dbReference type="STRING" id="880073.Cabys_3251"/>
<dbReference type="HOGENOM" id="CLU_023330_0_3_0"/>
<evidence type="ECO:0000313" key="10">
    <source>
        <dbReference type="Proteomes" id="UP000183868"/>
    </source>
</evidence>
<dbReference type="KEGG" id="caby:Cabys_3251"/>
<feature type="signal peptide" evidence="5">
    <location>
        <begin position="1"/>
        <end position="18"/>
    </location>
</feature>
<dbReference type="Proteomes" id="UP000004671">
    <property type="component" value="Chromosome"/>
</dbReference>
<comment type="subcellular location">
    <subcellularLocation>
        <location evidence="1">Secreted</location>
    </subcellularLocation>
</comment>
<accession>H1XQZ0</accession>
<dbReference type="AlphaFoldDB" id="H1XQZ0"/>
<dbReference type="SMART" id="SM00093">
    <property type="entry name" value="SERPIN"/>
    <property type="match status" value="1"/>
</dbReference>
<dbReference type="InterPro" id="IPR042178">
    <property type="entry name" value="Serpin_sf_1"/>
</dbReference>
<dbReference type="CDD" id="cd19588">
    <property type="entry name" value="serpin_miropin-like"/>
    <property type="match status" value="1"/>
</dbReference>
<dbReference type="Gene3D" id="3.30.497.10">
    <property type="entry name" value="Antithrombin, subunit I, domain 2"/>
    <property type="match status" value="1"/>
</dbReference>
<dbReference type="InParanoid" id="H1XQZ0"/>
<dbReference type="MEROPS" id="I04.073"/>
<organism evidence="8 9">
    <name type="scientific">Caldithrix abyssi DSM 13497</name>
    <dbReference type="NCBI Taxonomy" id="880073"/>
    <lineage>
        <taxon>Bacteria</taxon>
        <taxon>Pseudomonadati</taxon>
        <taxon>Calditrichota</taxon>
        <taxon>Calditrichia</taxon>
        <taxon>Calditrichales</taxon>
        <taxon>Calditrichaceae</taxon>
        <taxon>Caldithrix</taxon>
    </lineage>
</organism>
<dbReference type="eggNOG" id="COG4826">
    <property type="taxonomic scope" value="Bacteria"/>
</dbReference>
<sequence precursor="true">MKRLIFSFSVSLCCLWLAVGCSIDRTPLAQEDSGYKTFPVNSLHKKVINANNAFAFSLFSQVNQVNQKDNVFISPFSVSMALGMALNGANGQTYSAMQNTLGFSEMDEQSINETYAYLYQNLQQLDPRVTFQIANSIWCKKGSDFFPEFLAVNRQYFNAEVRDLNFADPQAVVTINNWIAQATNQKIKKVLDEIPPDAVMYLINALYFNGLWTYQFPEDEVQQRVFHQIDGQSAECSMMFVTCRIPALFEERIQVAQVPFGQGNYVMTFIMPRRMDDFNEYLLNFTQNEWTRIQENLKEDSCTIGLPKLRFGFKALLNEPLKKLGMDIAFDPVHADFSRITDQFPLFINRVIHQTFIEVSEKGAEAAAVTIVEMMTTTIGPPPILSLVFDRPFVFVISERSTGAVLFMGKVMKPLWEEF</sequence>
<reference evidence="7 10" key="2">
    <citation type="submission" date="2016-11" db="EMBL/GenBank/DDBJ databases">
        <title>Genomic analysis of Caldithrix abyssi and proposal of a novel bacterial phylum Caldithrichaeota.</title>
        <authorList>
            <person name="Kublanov I."/>
            <person name="Sigalova O."/>
            <person name="Gavrilov S."/>
            <person name="Lebedinsky A."/>
            <person name="Ivanova N."/>
            <person name="Daum C."/>
            <person name="Reddy T."/>
            <person name="Klenk H.P."/>
            <person name="Goker M."/>
            <person name="Reva O."/>
            <person name="Miroshnichenko M."/>
            <person name="Kyprides N."/>
            <person name="Woyke T."/>
            <person name="Gelfand M."/>
        </authorList>
    </citation>
    <scope>NUCLEOTIDE SEQUENCE [LARGE SCALE GENOMIC DNA]</scope>
    <source>
        <strain evidence="7 10">LF13</strain>
    </source>
</reference>
<name>H1XQZ0_CALAY</name>
<dbReference type="Proteomes" id="UP000183868">
    <property type="component" value="Chromosome"/>
</dbReference>
<evidence type="ECO:0000256" key="5">
    <source>
        <dbReference type="SAM" id="SignalP"/>
    </source>
</evidence>
<dbReference type="PANTHER" id="PTHR11461">
    <property type="entry name" value="SERINE PROTEASE INHIBITOR, SERPIN"/>
    <property type="match status" value="1"/>
</dbReference>
<keyword evidence="2" id="KW-0964">Secreted</keyword>
<dbReference type="InterPro" id="IPR023795">
    <property type="entry name" value="Serpin_CS"/>
</dbReference>
<dbReference type="PANTHER" id="PTHR11461:SF211">
    <property type="entry name" value="GH10112P-RELATED"/>
    <property type="match status" value="1"/>
</dbReference>
<dbReference type="InterPro" id="IPR042185">
    <property type="entry name" value="Serpin_sf_2"/>
</dbReference>
<dbReference type="PROSITE" id="PS51257">
    <property type="entry name" value="PROKAR_LIPOPROTEIN"/>
    <property type="match status" value="1"/>
</dbReference>
<proteinExistence type="inferred from homology"/>
<dbReference type="InterPro" id="IPR000215">
    <property type="entry name" value="Serpin_fam"/>
</dbReference>
<dbReference type="FunFam" id="3.30.497.10:FF:000031">
    <property type="entry name" value="Putative salivary serpin"/>
    <property type="match status" value="1"/>
</dbReference>
<dbReference type="Pfam" id="PF00079">
    <property type="entry name" value="Serpin"/>
    <property type="match status" value="1"/>
</dbReference>
<comment type="similarity">
    <text evidence="4">Belongs to the serpin family.</text>
</comment>
<evidence type="ECO:0000259" key="6">
    <source>
        <dbReference type="SMART" id="SM00093"/>
    </source>
</evidence>
<dbReference type="InterPro" id="IPR023796">
    <property type="entry name" value="Serpin_dom"/>
</dbReference>
<evidence type="ECO:0000256" key="1">
    <source>
        <dbReference type="ARBA" id="ARBA00004613"/>
    </source>
</evidence>
<evidence type="ECO:0000256" key="4">
    <source>
        <dbReference type="RuleBase" id="RU000411"/>
    </source>
</evidence>
<feature type="domain" description="Serpin" evidence="6">
    <location>
        <begin position="56"/>
        <end position="414"/>
    </location>
</feature>
<reference evidence="8 9" key="1">
    <citation type="submission" date="2011-09" db="EMBL/GenBank/DDBJ databases">
        <title>The permanent draft genome of Caldithrix abyssi DSM 13497.</title>
        <authorList>
            <consortium name="US DOE Joint Genome Institute (JGI-PGF)"/>
            <person name="Lucas S."/>
            <person name="Han J."/>
            <person name="Lapidus A."/>
            <person name="Bruce D."/>
            <person name="Goodwin L."/>
            <person name="Pitluck S."/>
            <person name="Peters L."/>
            <person name="Kyrpides N."/>
            <person name="Mavromatis K."/>
            <person name="Ivanova N."/>
            <person name="Mikhailova N."/>
            <person name="Chertkov O."/>
            <person name="Detter J.C."/>
            <person name="Tapia R."/>
            <person name="Han C."/>
            <person name="Land M."/>
            <person name="Hauser L."/>
            <person name="Markowitz V."/>
            <person name="Cheng J.-F."/>
            <person name="Hugenholtz P."/>
            <person name="Woyke T."/>
            <person name="Wu D."/>
            <person name="Spring S."/>
            <person name="Brambilla E."/>
            <person name="Klenk H.-P."/>
            <person name="Eisen J.A."/>
        </authorList>
    </citation>
    <scope>NUCLEOTIDE SEQUENCE [LARGE SCALE GENOMIC DNA]</scope>
    <source>
        <strain evidence="8 9">DSM 13497</strain>
    </source>
</reference>
<keyword evidence="9" id="KW-1185">Reference proteome</keyword>
<evidence type="ECO:0000313" key="7">
    <source>
        <dbReference type="EMBL" id="APF19999.1"/>
    </source>
</evidence>
<dbReference type="Gene3D" id="2.30.39.10">
    <property type="entry name" value="Alpha-1-antitrypsin, domain 1"/>
    <property type="match status" value="1"/>
</dbReference>
<keyword evidence="3 5" id="KW-0732">Signal</keyword>
<dbReference type="EMBL" id="CM001402">
    <property type="protein sequence ID" value="EHO40084.1"/>
    <property type="molecule type" value="Genomic_DNA"/>
</dbReference>
<feature type="chain" id="PRO_5009695258" evidence="5">
    <location>
        <begin position="19"/>
        <end position="419"/>
    </location>
</feature>
<evidence type="ECO:0000256" key="3">
    <source>
        <dbReference type="ARBA" id="ARBA00022729"/>
    </source>
</evidence>
<evidence type="ECO:0000256" key="2">
    <source>
        <dbReference type="ARBA" id="ARBA00022525"/>
    </source>
</evidence>
<dbReference type="RefSeq" id="WP_006927004.1">
    <property type="nucleotide sequence ID" value="NZ_CM001402.1"/>
</dbReference>
<gene>
    <name evidence="7" type="ORF">Cabys_3251</name>
    <name evidence="8" type="ORF">Calab_0439</name>
</gene>
<dbReference type="PaxDb" id="880073-Calab_0439"/>
<protein>
    <submittedName>
        <fullName evidence="8">Proteinase inhibitor I4 serpin</fullName>
    </submittedName>
    <submittedName>
        <fullName evidence="7">Serpin B</fullName>
    </submittedName>
</protein>
<dbReference type="SUPFAM" id="SSF56574">
    <property type="entry name" value="Serpins"/>
    <property type="match status" value="1"/>
</dbReference>
<evidence type="ECO:0000313" key="8">
    <source>
        <dbReference type="EMBL" id="EHO40084.1"/>
    </source>
</evidence>
<dbReference type="GO" id="GO:0005615">
    <property type="term" value="C:extracellular space"/>
    <property type="evidence" value="ECO:0007669"/>
    <property type="project" value="InterPro"/>
</dbReference>